<dbReference type="HAMAP" id="MF_01401">
    <property type="entry name" value="MsrA"/>
    <property type="match status" value="1"/>
</dbReference>
<keyword evidence="2 5" id="KW-0560">Oxidoreductase</keyword>
<dbReference type="EC" id="1.8.4.11" evidence="5"/>
<comment type="function">
    <text evidence="5">Has an important function as a repair enzyme for proteins that have been inactivated by oxidation. Catalyzes the reversible oxidation-reduction of methionine sulfoxide in proteins to methionine.</text>
</comment>
<gene>
    <name evidence="5 7" type="primary">msrA</name>
    <name evidence="7" type="ORF">CF394_04030</name>
</gene>
<keyword evidence="8" id="KW-1185">Reference proteome</keyword>
<evidence type="ECO:0000313" key="7">
    <source>
        <dbReference type="EMBL" id="OZS78716.1"/>
    </source>
</evidence>
<reference evidence="7 8" key="1">
    <citation type="submission" date="2017-07" db="EMBL/GenBank/DDBJ databases">
        <title>Tetzosporium hominis gen.nov. sp.nov.</title>
        <authorList>
            <person name="Tetz G."/>
            <person name="Tetz V."/>
        </authorList>
    </citation>
    <scope>NUCLEOTIDE SEQUENCE [LARGE SCALE GENOMIC DNA]</scope>
    <source>
        <strain evidence="7 8">VT-49</strain>
    </source>
</reference>
<evidence type="ECO:0000259" key="6">
    <source>
        <dbReference type="Pfam" id="PF01625"/>
    </source>
</evidence>
<sequence length="175" mass="20407">MEIATFAGGCFWCMVKPFDHYDGIEKVVSGYTGGHVENPTYEQVCSETTGHYEAVQITFDPAKFSYESIVEIFFQNIDPFDAGGQFFDRGQSYQTAIFFHSEEQKEIAEQVMKRLENDVFAKKVAVKLLPASTFYQAEDYHQDYYKKNSGHYTRYFTGSGRKQFTENLRRDYFER</sequence>
<comment type="similarity">
    <text evidence="1 5">Belongs to the MsrA Met sulfoxide reductase family.</text>
</comment>
<dbReference type="OrthoDB" id="4174719at2"/>
<evidence type="ECO:0000256" key="5">
    <source>
        <dbReference type="HAMAP-Rule" id="MF_01401"/>
    </source>
</evidence>
<dbReference type="InterPro" id="IPR002569">
    <property type="entry name" value="Met_Sox_Rdtase_MsrA_dom"/>
</dbReference>
<dbReference type="GO" id="GO:0033744">
    <property type="term" value="F:L-methionine:thioredoxin-disulfide S-oxidoreductase activity"/>
    <property type="evidence" value="ECO:0007669"/>
    <property type="project" value="RHEA"/>
</dbReference>
<comment type="caution">
    <text evidence="7">The sequence shown here is derived from an EMBL/GenBank/DDBJ whole genome shotgun (WGS) entry which is preliminary data.</text>
</comment>
<evidence type="ECO:0000256" key="1">
    <source>
        <dbReference type="ARBA" id="ARBA00005591"/>
    </source>
</evidence>
<dbReference type="AlphaFoldDB" id="A0A264W552"/>
<comment type="catalytic activity">
    <reaction evidence="3 5">
        <text>L-methionyl-[protein] + [thioredoxin]-disulfide + H2O = L-methionyl-(S)-S-oxide-[protein] + [thioredoxin]-dithiol</text>
        <dbReference type="Rhea" id="RHEA:14217"/>
        <dbReference type="Rhea" id="RHEA-COMP:10698"/>
        <dbReference type="Rhea" id="RHEA-COMP:10700"/>
        <dbReference type="Rhea" id="RHEA-COMP:12313"/>
        <dbReference type="Rhea" id="RHEA-COMP:12315"/>
        <dbReference type="ChEBI" id="CHEBI:15377"/>
        <dbReference type="ChEBI" id="CHEBI:16044"/>
        <dbReference type="ChEBI" id="CHEBI:29950"/>
        <dbReference type="ChEBI" id="CHEBI:44120"/>
        <dbReference type="ChEBI" id="CHEBI:50058"/>
        <dbReference type="EC" id="1.8.4.11"/>
    </reaction>
</comment>
<dbReference type="Proteomes" id="UP000217065">
    <property type="component" value="Unassembled WGS sequence"/>
</dbReference>
<organism evidence="7 8">
    <name type="scientific">Tetzosporium hominis</name>
    <dbReference type="NCBI Taxonomy" id="2020506"/>
    <lineage>
        <taxon>Bacteria</taxon>
        <taxon>Bacillati</taxon>
        <taxon>Bacillota</taxon>
        <taxon>Bacilli</taxon>
        <taxon>Bacillales</taxon>
        <taxon>Caryophanaceae</taxon>
        <taxon>Tetzosporium</taxon>
    </lineage>
</organism>
<protein>
    <recommendedName>
        <fullName evidence="5">Peptide methionine sulfoxide reductase MsrA</fullName>
        <shortName evidence="5">Protein-methionine-S-oxide reductase</shortName>
        <ecNumber evidence="5">1.8.4.11</ecNumber>
    </recommendedName>
    <alternativeName>
        <fullName evidence="5">Peptide-methionine (S)-S-oxide reductase</fullName>
        <shortName evidence="5">Peptide Met(O) reductase</shortName>
    </alternativeName>
</protein>
<dbReference type="NCBIfam" id="TIGR00401">
    <property type="entry name" value="msrA"/>
    <property type="match status" value="1"/>
</dbReference>
<comment type="catalytic activity">
    <reaction evidence="4 5">
        <text>[thioredoxin]-disulfide + L-methionine + H2O = L-methionine (S)-S-oxide + [thioredoxin]-dithiol</text>
        <dbReference type="Rhea" id="RHEA:19993"/>
        <dbReference type="Rhea" id="RHEA-COMP:10698"/>
        <dbReference type="Rhea" id="RHEA-COMP:10700"/>
        <dbReference type="ChEBI" id="CHEBI:15377"/>
        <dbReference type="ChEBI" id="CHEBI:29950"/>
        <dbReference type="ChEBI" id="CHEBI:50058"/>
        <dbReference type="ChEBI" id="CHEBI:57844"/>
        <dbReference type="ChEBI" id="CHEBI:58772"/>
        <dbReference type="EC" id="1.8.4.11"/>
    </reaction>
</comment>
<feature type="active site" evidence="5">
    <location>
        <position position="10"/>
    </location>
</feature>
<dbReference type="SUPFAM" id="SSF55068">
    <property type="entry name" value="Peptide methionine sulfoxide reductase"/>
    <property type="match status" value="1"/>
</dbReference>
<accession>A0A264W552</accession>
<dbReference type="EMBL" id="NOKQ01000187">
    <property type="protein sequence ID" value="OZS78716.1"/>
    <property type="molecule type" value="Genomic_DNA"/>
</dbReference>
<proteinExistence type="inferred from homology"/>
<dbReference type="InterPro" id="IPR036509">
    <property type="entry name" value="Met_Sox_Rdtase_MsrA_sf"/>
</dbReference>
<name>A0A264W552_9BACL</name>
<dbReference type="PANTHER" id="PTHR43774">
    <property type="entry name" value="PEPTIDE METHIONINE SULFOXIDE REDUCTASE"/>
    <property type="match status" value="1"/>
</dbReference>
<evidence type="ECO:0000256" key="2">
    <source>
        <dbReference type="ARBA" id="ARBA00023002"/>
    </source>
</evidence>
<dbReference type="GO" id="GO:0008113">
    <property type="term" value="F:peptide-methionine (S)-S-oxide reductase activity"/>
    <property type="evidence" value="ECO:0007669"/>
    <property type="project" value="UniProtKB-UniRule"/>
</dbReference>
<evidence type="ECO:0000256" key="4">
    <source>
        <dbReference type="ARBA" id="ARBA00048782"/>
    </source>
</evidence>
<dbReference type="PANTHER" id="PTHR43774:SF1">
    <property type="entry name" value="PEPTIDE METHIONINE SULFOXIDE REDUCTASE MSRA 2"/>
    <property type="match status" value="1"/>
</dbReference>
<evidence type="ECO:0000313" key="8">
    <source>
        <dbReference type="Proteomes" id="UP000217065"/>
    </source>
</evidence>
<feature type="domain" description="Peptide methionine sulphoxide reductase MsrA" evidence="6">
    <location>
        <begin position="4"/>
        <end position="153"/>
    </location>
</feature>
<dbReference type="Pfam" id="PF01625">
    <property type="entry name" value="PMSR"/>
    <property type="match status" value="1"/>
</dbReference>
<evidence type="ECO:0000256" key="3">
    <source>
        <dbReference type="ARBA" id="ARBA00047806"/>
    </source>
</evidence>
<dbReference type="RefSeq" id="WP_094941951.1">
    <property type="nucleotide sequence ID" value="NZ_NOKQ01000187.1"/>
</dbReference>
<dbReference type="Gene3D" id="3.30.1060.10">
    <property type="entry name" value="Peptide methionine sulphoxide reductase MsrA"/>
    <property type="match status" value="1"/>
</dbReference>